<keyword evidence="6 7" id="KW-0472">Membrane</keyword>
<evidence type="ECO:0000256" key="7">
    <source>
        <dbReference type="SAM" id="Phobius"/>
    </source>
</evidence>
<dbReference type="GO" id="GO:0016020">
    <property type="term" value="C:membrane"/>
    <property type="evidence" value="ECO:0007669"/>
    <property type="project" value="UniProtKB-SubCell"/>
</dbReference>
<evidence type="ECO:0000313" key="10">
    <source>
        <dbReference type="Proteomes" id="UP000019140"/>
    </source>
</evidence>
<proteinExistence type="inferred from homology"/>
<comment type="similarity">
    <text evidence="2">Belongs to the bacterial sugar transferase family.</text>
</comment>
<dbReference type="Gene3D" id="3.40.50.720">
    <property type="entry name" value="NAD(P)-binding Rossmann-like Domain"/>
    <property type="match status" value="1"/>
</dbReference>
<dbReference type="NCBIfam" id="TIGR03025">
    <property type="entry name" value="EPS_sugtrans"/>
    <property type="match status" value="1"/>
</dbReference>
<organism evidence="9 10">
    <name type="scientific">Candidatus Entotheonella gemina</name>
    <dbReference type="NCBI Taxonomy" id="1429439"/>
    <lineage>
        <taxon>Bacteria</taxon>
        <taxon>Pseudomonadati</taxon>
        <taxon>Nitrospinota/Tectimicrobiota group</taxon>
        <taxon>Candidatus Tectimicrobiota</taxon>
        <taxon>Candidatus Entotheonellia</taxon>
        <taxon>Candidatus Entotheonellales</taxon>
        <taxon>Candidatus Entotheonellaceae</taxon>
        <taxon>Candidatus Entotheonella</taxon>
    </lineage>
</organism>
<evidence type="ECO:0000313" key="9">
    <source>
        <dbReference type="EMBL" id="ETX08593.1"/>
    </source>
</evidence>
<comment type="caution">
    <text evidence="9">The sequence shown here is derived from an EMBL/GenBank/DDBJ whole genome shotgun (WGS) entry which is preliminary data.</text>
</comment>
<evidence type="ECO:0000256" key="3">
    <source>
        <dbReference type="ARBA" id="ARBA00022679"/>
    </source>
</evidence>
<dbReference type="Proteomes" id="UP000019140">
    <property type="component" value="Unassembled WGS sequence"/>
</dbReference>
<accession>W4MEE5</accession>
<evidence type="ECO:0000256" key="6">
    <source>
        <dbReference type="ARBA" id="ARBA00023136"/>
    </source>
</evidence>
<feature type="transmembrane region" description="Helical" evidence="7">
    <location>
        <begin position="93"/>
        <end position="114"/>
    </location>
</feature>
<dbReference type="InterPro" id="IPR036291">
    <property type="entry name" value="NAD(P)-bd_dom_sf"/>
</dbReference>
<dbReference type="PATRIC" id="fig|1429439.4.peg.766"/>
<evidence type="ECO:0000256" key="4">
    <source>
        <dbReference type="ARBA" id="ARBA00022692"/>
    </source>
</evidence>
<name>W4MEE5_9BACT</name>
<dbReference type="InterPro" id="IPR017475">
    <property type="entry name" value="EPS_sugar_tfrase"/>
</dbReference>
<keyword evidence="5 7" id="KW-1133">Transmembrane helix</keyword>
<dbReference type="SUPFAM" id="SSF51735">
    <property type="entry name" value="NAD(P)-binding Rossmann-fold domains"/>
    <property type="match status" value="1"/>
</dbReference>
<dbReference type="Pfam" id="PF02397">
    <property type="entry name" value="Bac_transf"/>
    <property type="match status" value="1"/>
</dbReference>
<dbReference type="PANTHER" id="PTHR30576">
    <property type="entry name" value="COLANIC BIOSYNTHESIS UDP-GLUCOSE LIPID CARRIER TRANSFERASE"/>
    <property type="match status" value="1"/>
</dbReference>
<dbReference type="HOGENOM" id="CLU_024920_3_4_7"/>
<evidence type="ECO:0000256" key="1">
    <source>
        <dbReference type="ARBA" id="ARBA00004141"/>
    </source>
</evidence>
<feature type="transmembrane region" description="Helical" evidence="7">
    <location>
        <begin position="7"/>
        <end position="31"/>
    </location>
</feature>
<keyword evidence="4 7" id="KW-0812">Transmembrane</keyword>
<gene>
    <name evidence="9" type="ORF">ETSY2_04500</name>
</gene>
<dbReference type="GO" id="GO:0016780">
    <property type="term" value="F:phosphotransferase activity, for other substituted phosphate groups"/>
    <property type="evidence" value="ECO:0007669"/>
    <property type="project" value="TreeGrafter"/>
</dbReference>
<sequence length="488" mass="56409">MQNSKRLILVYCLKIFDIAIMLMAMTTSFILVEIPRSGFVWPHDLYNLWQIKLKLINVFLLVLLVGIWHLVFLSMGLYDSRRIDRGKGEHHDVFKAVVMGSMLLLVVGVLFQRNQINRDVVLYFATLTFTFTCLGRFFLRLGLDWVRVHNRNLRRLLLVGSNRRGMAFAHRVKVKSQLGYRVVGYIDDEFPPYHEGYQPLSIPLPYLGSLEEFDEVLSREQIDEVVIALPIRSFYEPMKRIIESCECQGIQVHLLSDFFQLHIARARSAEFDGIPLLTLSTHNLPIWPGYMKRAFDVTVAGLAIALLSPVFFLVALLIKLLSPGPVFFVQDRVGYNRRPFRMIKFRSMVPNAHLMQKELEGFNEAQGPVFKIKDDPRITPFGRVLRKTSLDELPQLFNVLRGDMSLVGPRPLPLRDVEQFEENYLNRRFSVKPGITCLWQVNGRTATRASFDDWIEQDLEYIDHWSFALDLKILARTIPAVLKGTDAH</sequence>
<reference evidence="9 10" key="1">
    <citation type="journal article" date="2014" name="Nature">
        <title>An environmental bacterial taxon with a large and distinct metabolic repertoire.</title>
        <authorList>
            <person name="Wilson M.C."/>
            <person name="Mori T."/>
            <person name="Ruckert C."/>
            <person name="Uria A.R."/>
            <person name="Helf M.J."/>
            <person name="Takada K."/>
            <person name="Gernert C."/>
            <person name="Steffens U.A."/>
            <person name="Heycke N."/>
            <person name="Schmitt S."/>
            <person name="Rinke C."/>
            <person name="Helfrich E.J."/>
            <person name="Brachmann A.O."/>
            <person name="Gurgui C."/>
            <person name="Wakimoto T."/>
            <person name="Kracht M."/>
            <person name="Crusemann M."/>
            <person name="Hentschel U."/>
            <person name="Abe I."/>
            <person name="Matsunaga S."/>
            <person name="Kalinowski J."/>
            <person name="Takeyama H."/>
            <person name="Piel J."/>
        </authorList>
    </citation>
    <scope>NUCLEOTIDE SEQUENCE [LARGE SCALE GENOMIC DNA]</scope>
    <source>
        <strain evidence="10">TSY2</strain>
    </source>
</reference>
<keyword evidence="3" id="KW-0808">Transferase</keyword>
<evidence type="ECO:0000259" key="8">
    <source>
        <dbReference type="Pfam" id="PF02397"/>
    </source>
</evidence>
<evidence type="ECO:0000256" key="2">
    <source>
        <dbReference type="ARBA" id="ARBA00006464"/>
    </source>
</evidence>
<evidence type="ECO:0000256" key="5">
    <source>
        <dbReference type="ARBA" id="ARBA00022989"/>
    </source>
</evidence>
<feature type="transmembrane region" description="Helical" evidence="7">
    <location>
        <begin position="51"/>
        <end position="72"/>
    </location>
</feature>
<feature type="transmembrane region" description="Helical" evidence="7">
    <location>
        <begin position="120"/>
        <end position="139"/>
    </location>
</feature>
<feature type="domain" description="Bacterial sugar transferase" evidence="8">
    <location>
        <begin position="292"/>
        <end position="483"/>
    </location>
</feature>
<dbReference type="EMBL" id="AZHX01000182">
    <property type="protein sequence ID" value="ETX08593.1"/>
    <property type="molecule type" value="Genomic_DNA"/>
</dbReference>
<dbReference type="PANTHER" id="PTHR30576:SF10">
    <property type="entry name" value="SLL5057 PROTEIN"/>
    <property type="match status" value="1"/>
</dbReference>
<protein>
    <recommendedName>
        <fullName evidence="8">Bacterial sugar transferase domain-containing protein</fullName>
    </recommendedName>
</protein>
<comment type="subcellular location">
    <subcellularLocation>
        <location evidence="1">Membrane</location>
        <topology evidence="1">Multi-pass membrane protein</topology>
    </subcellularLocation>
</comment>
<dbReference type="InterPro" id="IPR003362">
    <property type="entry name" value="Bact_transf"/>
</dbReference>
<dbReference type="AlphaFoldDB" id="W4MEE5"/>
<feature type="transmembrane region" description="Helical" evidence="7">
    <location>
        <begin position="297"/>
        <end position="318"/>
    </location>
</feature>
<keyword evidence="10" id="KW-1185">Reference proteome</keyword>
<dbReference type="Pfam" id="PF13727">
    <property type="entry name" value="CoA_binding_3"/>
    <property type="match status" value="1"/>
</dbReference>